<protein>
    <submittedName>
        <fullName evidence="1">Uncharacterized protein</fullName>
    </submittedName>
</protein>
<reference evidence="1" key="1">
    <citation type="submission" date="2023-03" db="UniProtKB">
        <authorList>
            <consortium name="EnsemblPlants"/>
        </authorList>
    </citation>
    <scope>IDENTIFICATION</scope>
</reference>
<dbReference type="Gramene" id="MELO3C033650.2.1">
    <property type="protein sequence ID" value="MELO3C033650.2.1"/>
    <property type="gene ID" value="MELO3C033650.2"/>
</dbReference>
<proteinExistence type="predicted"/>
<dbReference type="AlphaFoldDB" id="A0A9I9EGX0"/>
<organism evidence="1">
    <name type="scientific">Cucumis melo</name>
    <name type="common">Muskmelon</name>
    <dbReference type="NCBI Taxonomy" id="3656"/>
    <lineage>
        <taxon>Eukaryota</taxon>
        <taxon>Viridiplantae</taxon>
        <taxon>Streptophyta</taxon>
        <taxon>Embryophyta</taxon>
        <taxon>Tracheophyta</taxon>
        <taxon>Spermatophyta</taxon>
        <taxon>Magnoliopsida</taxon>
        <taxon>eudicotyledons</taxon>
        <taxon>Gunneridae</taxon>
        <taxon>Pentapetalae</taxon>
        <taxon>rosids</taxon>
        <taxon>fabids</taxon>
        <taxon>Cucurbitales</taxon>
        <taxon>Cucurbitaceae</taxon>
        <taxon>Benincaseae</taxon>
        <taxon>Cucumis</taxon>
    </lineage>
</organism>
<sequence>MIFNFGVACDCHVGTTCAPLDLFSKFGKREIGHVILLPSLTISSSTRLRISPLFSRLDQLKAYTSTLREEDQPLMNHQRCSRFEGTRSQACIDVSGLRSEQGSAKQKHNSNDVFKELQNLKLHKNGKQGSGREL</sequence>
<evidence type="ECO:0000313" key="1">
    <source>
        <dbReference type="EnsemblPlants" id="MELO3C033650.2.1"/>
    </source>
</evidence>
<accession>A0A9I9EGX0</accession>
<name>A0A9I9EGX0_CUCME</name>
<dbReference type="EnsemblPlants" id="MELO3C033650.2.1">
    <property type="protein sequence ID" value="MELO3C033650.2.1"/>
    <property type="gene ID" value="MELO3C033650.2"/>
</dbReference>